<dbReference type="PANTHER" id="PTHR45749">
    <property type="match status" value="1"/>
</dbReference>
<proteinExistence type="predicted"/>
<evidence type="ECO:0000313" key="3">
    <source>
        <dbReference type="Proteomes" id="UP000054359"/>
    </source>
</evidence>
<evidence type="ECO:0000313" key="2">
    <source>
        <dbReference type="EMBL" id="KFM63172.1"/>
    </source>
</evidence>
<protein>
    <submittedName>
        <fullName evidence="2">Zinc finger MYM-type protein 1</fullName>
    </submittedName>
</protein>
<dbReference type="AlphaFoldDB" id="A0A087TDI3"/>
<sequence>MKDIGLWPNKIDDNTRVFLVRQGPFAIQNLDADFSEGVKRPNNTIKAKGETRKLSQDWFFQILPNGEKLLRSWMVYSPSKKSIYCFCCKLFDNLCQAGFNTENGFNKWWKLNPKISQHEVSPLHIRSYSKWKELEIRLGRGATIDKLQQQNIDKEIKKWKEILTRILDIIRFLAKQNLAFRGHRESVHQENIDSMENRGNFLELVDLLAKYDPVLREHVVKIKMGNKYSISYLSPKIQNEFIELLGGAVRKTIMDQIKQAKYFCIIFDSTPDISHKDQTSQIIRYVVIDGSEVKVVESFIDFVETKGKTAGEITDMILTKLENDGLDIKNCRGQAYDNAAVMAGKHSGVQTRIKEINPNAEFVACTNHSLNLACLHAASTAINSITFFGTIEQLFLLFSSSTHRWNVLLSVTGQGVKRSVETRWSARAAAAVK</sequence>
<feature type="non-terminal residue" evidence="2">
    <location>
        <position position="433"/>
    </location>
</feature>
<dbReference type="Proteomes" id="UP000054359">
    <property type="component" value="Unassembled WGS sequence"/>
</dbReference>
<dbReference type="SMART" id="SM00597">
    <property type="entry name" value="ZnF_TTF"/>
    <property type="match status" value="1"/>
</dbReference>
<dbReference type="OMA" id="WYEVLFA"/>
<dbReference type="InterPro" id="IPR025398">
    <property type="entry name" value="DUF4371"/>
</dbReference>
<evidence type="ECO:0000259" key="1">
    <source>
        <dbReference type="SMART" id="SM00597"/>
    </source>
</evidence>
<feature type="domain" description="TTF-type" evidence="1">
    <location>
        <begin position="50"/>
        <end position="146"/>
    </location>
</feature>
<dbReference type="STRING" id="407821.A0A087TDI3"/>
<keyword evidence="3" id="KW-1185">Reference proteome</keyword>
<gene>
    <name evidence="2" type="ORF">X975_05434</name>
</gene>
<dbReference type="InterPro" id="IPR006580">
    <property type="entry name" value="Znf_TTF"/>
</dbReference>
<dbReference type="InterPro" id="IPR012337">
    <property type="entry name" value="RNaseH-like_sf"/>
</dbReference>
<accession>A0A087TDI3</accession>
<organism evidence="2 3">
    <name type="scientific">Stegodyphus mimosarum</name>
    <name type="common">African social velvet spider</name>
    <dbReference type="NCBI Taxonomy" id="407821"/>
    <lineage>
        <taxon>Eukaryota</taxon>
        <taxon>Metazoa</taxon>
        <taxon>Ecdysozoa</taxon>
        <taxon>Arthropoda</taxon>
        <taxon>Chelicerata</taxon>
        <taxon>Arachnida</taxon>
        <taxon>Araneae</taxon>
        <taxon>Araneomorphae</taxon>
        <taxon>Entelegynae</taxon>
        <taxon>Eresoidea</taxon>
        <taxon>Eresidae</taxon>
        <taxon>Stegodyphus</taxon>
    </lineage>
</organism>
<dbReference type="SUPFAM" id="SSF53098">
    <property type="entry name" value="Ribonuclease H-like"/>
    <property type="match status" value="1"/>
</dbReference>
<dbReference type="PANTHER" id="PTHR45749:SF21">
    <property type="entry name" value="DUF4371 DOMAIN-CONTAINING PROTEIN"/>
    <property type="match status" value="1"/>
</dbReference>
<reference evidence="2 3" key="1">
    <citation type="submission" date="2013-11" db="EMBL/GenBank/DDBJ databases">
        <title>Genome sequencing of Stegodyphus mimosarum.</title>
        <authorList>
            <person name="Bechsgaard J."/>
        </authorList>
    </citation>
    <scope>NUCLEOTIDE SEQUENCE [LARGE SCALE GENOMIC DNA]</scope>
</reference>
<dbReference type="Pfam" id="PF14291">
    <property type="entry name" value="DUF4371"/>
    <property type="match status" value="1"/>
</dbReference>
<dbReference type="OrthoDB" id="6759200at2759"/>
<dbReference type="EMBL" id="KK114731">
    <property type="protein sequence ID" value="KFM63172.1"/>
    <property type="molecule type" value="Genomic_DNA"/>
</dbReference>
<name>A0A087TDI3_STEMI</name>